<keyword evidence="2" id="KW-1185">Reference proteome</keyword>
<accession>A0A8R1US26</accession>
<sequence length="77" mass="9045">MIILDSPFKPSLIEYFRFDSSSSELRLRIVDFPPENNLGIQRQSKNNEAQFAPRKQAAAKNDSCNKYFEMDYEPFLH</sequence>
<gene>
    <name evidence="1" type="primary">WBGene00277747</name>
</gene>
<protein>
    <submittedName>
        <fullName evidence="1">Uncharacterized protein</fullName>
    </submittedName>
</protein>
<reference evidence="2" key="1">
    <citation type="journal article" date="2008" name="Nat. Genet.">
        <title>The Pristionchus pacificus genome provides a unique perspective on nematode lifestyle and parasitism.</title>
        <authorList>
            <person name="Dieterich C."/>
            <person name="Clifton S.W."/>
            <person name="Schuster L.N."/>
            <person name="Chinwalla A."/>
            <person name="Delehaunty K."/>
            <person name="Dinkelacker I."/>
            <person name="Fulton L."/>
            <person name="Fulton R."/>
            <person name="Godfrey J."/>
            <person name="Minx P."/>
            <person name="Mitreva M."/>
            <person name="Roeseler W."/>
            <person name="Tian H."/>
            <person name="Witte H."/>
            <person name="Yang S.P."/>
            <person name="Wilson R.K."/>
            <person name="Sommer R.J."/>
        </authorList>
    </citation>
    <scope>NUCLEOTIDE SEQUENCE [LARGE SCALE GENOMIC DNA]</scope>
    <source>
        <strain evidence="2">PS312</strain>
    </source>
</reference>
<proteinExistence type="predicted"/>
<accession>A0A2A6CCD4</accession>
<dbReference type="Proteomes" id="UP000005239">
    <property type="component" value="Unassembled WGS sequence"/>
</dbReference>
<organism evidence="1 2">
    <name type="scientific">Pristionchus pacificus</name>
    <name type="common">Parasitic nematode worm</name>
    <dbReference type="NCBI Taxonomy" id="54126"/>
    <lineage>
        <taxon>Eukaryota</taxon>
        <taxon>Metazoa</taxon>
        <taxon>Ecdysozoa</taxon>
        <taxon>Nematoda</taxon>
        <taxon>Chromadorea</taxon>
        <taxon>Rhabditida</taxon>
        <taxon>Rhabditina</taxon>
        <taxon>Diplogasteromorpha</taxon>
        <taxon>Diplogasteroidea</taxon>
        <taxon>Neodiplogasteridae</taxon>
        <taxon>Pristionchus</taxon>
    </lineage>
</organism>
<dbReference type="AlphaFoldDB" id="A0A2A6CCD4"/>
<dbReference type="EnsemblMetazoa" id="PPA39378.1">
    <property type="protein sequence ID" value="PPA39378.1"/>
    <property type="gene ID" value="WBGene00277747"/>
</dbReference>
<evidence type="ECO:0000313" key="1">
    <source>
        <dbReference type="EnsemblMetazoa" id="PPA39378.1"/>
    </source>
</evidence>
<name>A0A2A6CCD4_PRIPA</name>
<evidence type="ECO:0000313" key="2">
    <source>
        <dbReference type="Proteomes" id="UP000005239"/>
    </source>
</evidence>
<reference evidence="1" key="2">
    <citation type="submission" date="2022-06" db="UniProtKB">
        <authorList>
            <consortium name="EnsemblMetazoa"/>
        </authorList>
    </citation>
    <scope>IDENTIFICATION</scope>
    <source>
        <strain evidence="1">PS312</strain>
    </source>
</reference>